<evidence type="ECO:0000313" key="2">
    <source>
        <dbReference type="Proteomes" id="UP000235965"/>
    </source>
</evidence>
<organism evidence="1 2">
    <name type="scientific">Cryptotermes secundus</name>
    <dbReference type="NCBI Taxonomy" id="105785"/>
    <lineage>
        <taxon>Eukaryota</taxon>
        <taxon>Metazoa</taxon>
        <taxon>Ecdysozoa</taxon>
        <taxon>Arthropoda</taxon>
        <taxon>Hexapoda</taxon>
        <taxon>Insecta</taxon>
        <taxon>Pterygota</taxon>
        <taxon>Neoptera</taxon>
        <taxon>Polyneoptera</taxon>
        <taxon>Dictyoptera</taxon>
        <taxon>Blattodea</taxon>
        <taxon>Blattoidea</taxon>
        <taxon>Termitoidae</taxon>
        <taxon>Kalotermitidae</taxon>
        <taxon>Cryptotermitinae</taxon>
        <taxon>Cryptotermes</taxon>
    </lineage>
</organism>
<dbReference type="Proteomes" id="UP000235965">
    <property type="component" value="Unassembled WGS sequence"/>
</dbReference>
<accession>A0A2J7RIU9</accession>
<reference evidence="1 2" key="1">
    <citation type="submission" date="2017-12" db="EMBL/GenBank/DDBJ databases">
        <title>Hemimetabolous genomes reveal molecular basis of termite eusociality.</title>
        <authorList>
            <person name="Harrison M.C."/>
            <person name="Jongepier E."/>
            <person name="Robertson H.M."/>
            <person name="Arning N."/>
            <person name="Bitard-Feildel T."/>
            <person name="Chao H."/>
            <person name="Childers C.P."/>
            <person name="Dinh H."/>
            <person name="Doddapaneni H."/>
            <person name="Dugan S."/>
            <person name="Gowin J."/>
            <person name="Greiner C."/>
            <person name="Han Y."/>
            <person name="Hu H."/>
            <person name="Hughes D.S.T."/>
            <person name="Huylmans A.-K."/>
            <person name="Kemena C."/>
            <person name="Kremer L.P.M."/>
            <person name="Lee S.L."/>
            <person name="Lopez-Ezquerra A."/>
            <person name="Mallet L."/>
            <person name="Monroy-Kuhn J.M."/>
            <person name="Moser A."/>
            <person name="Murali S.C."/>
            <person name="Muzny D.M."/>
            <person name="Otani S."/>
            <person name="Piulachs M.-D."/>
            <person name="Poelchau M."/>
            <person name="Qu J."/>
            <person name="Schaub F."/>
            <person name="Wada-Katsumata A."/>
            <person name="Worley K.C."/>
            <person name="Xie Q."/>
            <person name="Ylla G."/>
            <person name="Poulsen M."/>
            <person name="Gibbs R.A."/>
            <person name="Schal C."/>
            <person name="Richards S."/>
            <person name="Belles X."/>
            <person name="Korb J."/>
            <person name="Bornberg-Bauer E."/>
        </authorList>
    </citation>
    <scope>NUCLEOTIDE SEQUENCE [LARGE SCALE GENOMIC DNA]</scope>
    <source>
        <tissue evidence="1">Whole body</tissue>
    </source>
</reference>
<protein>
    <submittedName>
        <fullName evidence="1">Uncharacterized protein</fullName>
    </submittedName>
</protein>
<evidence type="ECO:0000313" key="1">
    <source>
        <dbReference type="EMBL" id="PNF40761.1"/>
    </source>
</evidence>
<sequence length="115" mass="13275">MKQQGRRLRNTSICFKGNILKQQEDIVNLAGKKKGSVRRKRITMENNLNGHKMMLKASEQTQVQLAARPQSCKSRDSAILSDKADILNRWKKYFQNLYGMTKESSEMPPQQTAIY</sequence>
<name>A0A2J7RIU9_9NEOP</name>
<dbReference type="InParanoid" id="A0A2J7RIU9"/>
<comment type="caution">
    <text evidence="1">The sequence shown here is derived from an EMBL/GenBank/DDBJ whole genome shotgun (WGS) entry which is preliminary data.</text>
</comment>
<gene>
    <name evidence="1" type="ORF">B7P43_G17807</name>
</gene>
<dbReference type="AlphaFoldDB" id="A0A2J7RIU9"/>
<dbReference type="EMBL" id="NEVH01003069">
    <property type="protein sequence ID" value="PNF40761.1"/>
    <property type="molecule type" value="Genomic_DNA"/>
</dbReference>
<proteinExistence type="predicted"/>
<keyword evidence="2" id="KW-1185">Reference proteome</keyword>